<dbReference type="InterPro" id="IPR007197">
    <property type="entry name" value="rSAM"/>
</dbReference>
<dbReference type="SFLD" id="SFLDG01067">
    <property type="entry name" value="SPASM/twitch_domain_containing"/>
    <property type="match status" value="1"/>
</dbReference>
<dbReference type="InterPro" id="IPR058240">
    <property type="entry name" value="rSAM_sf"/>
</dbReference>
<evidence type="ECO:0000256" key="1">
    <source>
        <dbReference type="ARBA" id="ARBA00001966"/>
    </source>
</evidence>
<keyword evidence="3" id="KW-0479">Metal-binding</keyword>
<comment type="cofactor">
    <cofactor evidence="1">
        <name>[4Fe-4S] cluster</name>
        <dbReference type="ChEBI" id="CHEBI:49883"/>
    </cofactor>
</comment>
<dbReference type="SFLD" id="SFLDS00029">
    <property type="entry name" value="Radical_SAM"/>
    <property type="match status" value="1"/>
</dbReference>
<accession>A0ABZ2M6Q5</accession>
<dbReference type="NCBIfam" id="TIGR03470">
    <property type="entry name" value="HpnH"/>
    <property type="match status" value="1"/>
</dbReference>
<dbReference type="InterPro" id="IPR013785">
    <property type="entry name" value="Aldolase_TIM"/>
</dbReference>
<organism evidence="7 8">
    <name type="scientific">Pendulispora albinea</name>
    <dbReference type="NCBI Taxonomy" id="2741071"/>
    <lineage>
        <taxon>Bacteria</taxon>
        <taxon>Pseudomonadati</taxon>
        <taxon>Myxococcota</taxon>
        <taxon>Myxococcia</taxon>
        <taxon>Myxococcales</taxon>
        <taxon>Sorangiineae</taxon>
        <taxon>Pendulisporaceae</taxon>
        <taxon>Pendulispora</taxon>
    </lineage>
</organism>
<keyword evidence="5" id="KW-0411">Iron-sulfur</keyword>
<sequence length="337" mass="38590">MAIPMKQAAAVGKYILTQKLKGRKRYPLVTMLEPLFRCNLECIGCGKIQYPEEILKKTVTPEKCFWAVEECGAPVVTVAGGEPLIHPQIGEIVDGLVDRQKFVYLCTNAILLRRKLDMFKPSDYLTMSIHLDGVRNHHDECVSREGVYDTAVAAIKEAKKRGFRVTTNTTIFEGHPAKDLHKFFDDMMELGVDGMMISPGYSYERAPVQDKFLKRNQTKALFREVLAPAKERKWTFNHSPFYLDFLQGDRDYECTPWGNPNYTIFGWQRPCYLMSEGGYTETFKELMETTPWEKYGTKSGNRKCRDCMVHCGYEPTAVEDSMASPKNIYRSITAAFM</sequence>
<dbReference type="PANTHER" id="PTHR11228">
    <property type="entry name" value="RADICAL SAM DOMAIN PROTEIN"/>
    <property type="match status" value="1"/>
</dbReference>
<evidence type="ECO:0000256" key="3">
    <source>
        <dbReference type="ARBA" id="ARBA00022723"/>
    </source>
</evidence>
<dbReference type="RefSeq" id="WP_394827700.1">
    <property type="nucleotide sequence ID" value="NZ_CP089984.1"/>
</dbReference>
<dbReference type="CDD" id="cd01335">
    <property type="entry name" value="Radical_SAM"/>
    <property type="match status" value="1"/>
</dbReference>
<dbReference type="SUPFAM" id="SSF102114">
    <property type="entry name" value="Radical SAM enzymes"/>
    <property type="match status" value="1"/>
</dbReference>
<reference evidence="7 8" key="1">
    <citation type="submission" date="2021-12" db="EMBL/GenBank/DDBJ databases">
        <title>Discovery of the Pendulisporaceae a myxobacterial family with distinct sporulation behavior and unique specialized metabolism.</title>
        <authorList>
            <person name="Garcia R."/>
            <person name="Popoff A."/>
            <person name="Bader C.D."/>
            <person name="Loehr J."/>
            <person name="Walesch S."/>
            <person name="Walt C."/>
            <person name="Boldt J."/>
            <person name="Bunk B."/>
            <person name="Haeckl F.J.F.P.J."/>
            <person name="Gunesch A.P."/>
            <person name="Birkelbach J."/>
            <person name="Nuebel U."/>
            <person name="Pietschmann T."/>
            <person name="Bach T."/>
            <person name="Mueller R."/>
        </authorList>
    </citation>
    <scope>NUCLEOTIDE SEQUENCE [LARGE SCALE GENOMIC DNA]</scope>
    <source>
        <strain evidence="7 8">MSr11954</strain>
    </source>
</reference>
<dbReference type="EMBL" id="CP089984">
    <property type="protein sequence ID" value="WXB18060.1"/>
    <property type="molecule type" value="Genomic_DNA"/>
</dbReference>
<dbReference type="Gene3D" id="3.20.20.70">
    <property type="entry name" value="Aldolase class I"/>
    <property type="match status" value="1"/>
</dbReference>
<dbReference type="PROSITE" id="PS51918">
    <property type="entry name" value="RADICAL_SAM"/>
    <property type="match status" value="1"/>
</dbReference>
<dbReference type="InterPro" id="IPR050377">
    <property type="entry name" value="Radical_SAM_PqqE_MftC-like"/>
</dbReference>
<evidence type="ECO:0000313" key="7">
    <source>
        <dbReference type="EMBL" id="WXB18060.1"/>
    </source>
</evidence>
<keyword evidence="2" id="KW-0949">S-adenosyl-L-methionine</keyword>
<dbReference type="PANTHER" id="PTHR11228:SF22">
    <property type="entry name" value="PEPTIDE BIOSYNTHESIS PROTEIN YYDG-RELATED"/>
    <property type="match status" value="1"/>
</dbReference>
<evidence type="ECO:0000259" key="6">
    <source>
        <dbReference type="PROSITE" id="PS51918"/>
    </source>
</evidence>
<proteinExistence type="predicted"/>
<keyword evidence="7" id="KW-0808">Transferase</keyword>
<dbReference type="SFLD" id="SFLDF00397">
    <property type="entry name" value="adenosyl-hopene_transferase"/>
    <property type="match status" value="1"/>
</dbReference>
<evidence type="ECO:0000256" key="5">
    <source>
        <dbReference type="ARBA" id="ARBA00023014"/>
    </source>
</evidence>
<dbReference type="InterPro" id="IPR022563">
    <property type="entry name" value="DUF3463"/>
</dbReference>
<dbReference type="Pfam" id="PF11946">
    <property type="entry name" value="DUF3463"/>
    <property type="match status" value="1"/>
</dbReference>
<evidence type="ECO:0000256" key="2">
    <source>
        <dbReference type="ARBA" id="ARBA00022691"/>
    </source>
</evidence>
<dbReference type="Pfam" id="PF04055">
    <property type="entry name" value="Radical_SAM"/>
    <property type="match status" value="1"/>
</dbReference>
<evidence type="ECO:0000313" key="8">
    <source>
        <dbReference type="Proteomes" id="UP001370348"/>
    </source>
</evidence>
<dbReference type="Proteomes" id="UP001370348">
    <property type="component" value="Chromosome"/>
</dbReference>
<evidence type="ECO:0000256" key="4">
    <source>
        <dbReference type="ARBA" id="ARBA00023004"/>
    </source>
</evidence>
<protein>
    <submittedName>
        <fullName evidence="7">Adenosyl-hopene transferase HpnH</fullName>
    </submittedName>
</protein>
<dbReference type="InterPro" id="IPR017833">
    <property type="entry name" value="Hopanoid_synth-assoc_rSAM_HpnH"/>
</dbReference>
<gene>
    <name evidence="7" type="primary">hpnH</name>
    <name evidence="7" type="ORF">LZC94_12465</name>
</gene>
<keyword evidence="8" id="KW-1185">Reference proteome</keyword>
<keyword evidence="4" id="KW-0408">Iron</keyword>
<feature type="domain" description="Radical SAM core" evidence="6">
    <location>
        <begin position="20"/>
        <end position="237"/>
    </location>
</feature>
<dbReference type="GO" id="GO:0016740">
    <property type="term" value="F:transferase activity"/>
    <property type="evidence" value="ECO:0007669"/>
    <property type="project" value="UniProtKB-KW"/>
</dbReference>
<name>A0ABZ2M6Q5_9BACT</name>